<feature type="region of interest" description="Disordered" evidence="1">
    <location>
        <begin position="103"/>
        <end position="143"/>
    </location>
</feature>
<dbReference type="InParanoid" id="C5LYE2"/>
<feature type="region of interest" description="Disordered" evidence="1">
    <location>
        <begin position="1"/>
        <end position="21"/>
    </location>
</feature>
<gene>
    <name evidence="2" type="ORF">Pmar_PMAR001997</name>
</gene>
<dbReference type="EMBL" id="GG686808">
    <property type="protein sequence ID" value="EEQ98180.1"/>
    <property type="molecule type" value="Genomic_DNA"/>
</dbReference>
<feature type="compositionally biased region" description="Polar residues" evidence="1">
    <location>
        <begin position="105"/>
        <end position="120"/>
    </location>
</feature>
<organism evidence="3">
    <name type="scientific">Perkinsus marinus (strain ATCC 50983 / TXsc)</name>
    <dbReference type="NCBI Taxonomy" id="423536"/>
    <lineage>
        <taxon>Eukaryota</taxon>
        <taxon>Sar</taxon>
        <taxon>Alveolata</taxon>
        <taxon>Perkinsozoa</taxon>
        <taxon>Perkinsea</taxon>
        <taxon>Perkinsida</taxon>
        <taxon>Perkinsidae</taxon>
        <taxon>Perkinsus</taxon>
    </lineage>
</organism>
<keyword evidence="3" id="KW-1185">Reference proteome</keyword>
<name>C5LYE2_PERM5</name>
<dbReference type="AlphaFoldDB" id="C5LYE2"/>
<dbReference type="GeneID" id="9040622"/>
<reference evidence="2 3" key="1">
    <citation type="submission" date="2008-07" db="EMBL/GenBank/DDBJ databases">
        <authorList>
            <person name="El-Sayed N."/>
            <person name="Caler E."/>
            <person name="Inman J."/>
            <person name="Amedeo P."/>
            <person name="Hass B."/>
            <person name="Wortman J."/>
        </authorList>
    </citation>
    <scope>NUCLEOTIDE SEQUENCE [LARGE SCALE GENOMIC DNA]</scope>
    <source>
        <strain evidence="3">ATCC 50983 / TXsc</strain>
    </source>
</reference>
<dbReference type="Proteomes" id="UP000007800">
    <property type="component" value="Unassembled WGS sequence"/>
</dbReference>
<proteinExistence type="predicted"/>
<dbReference type="OMA" id="HMYSSCN"/>
<dbReference type="RefSeq" id="XP_002765463.1">
    <property type="nucleotide sequence ID" value="XM_002765417.1"/>
</dbReference>
<accession>C5LYE2</accession>
<protein>
    <submittedName>
        <fullName evidence="2">Uncharacterized protein</fullName>
    </submittedName>
</protein>
<evidence type="ECO:0000313" key="2">
    <source>
        <dbReference type="EMBL" id="EEQ98180.1"/>
    </source>
</evidence>
<evidence type="ECO:0000256" key="1">
    <source>
        <dbReference type="SAM" id="MobiDB-lite"/>
    </source>
</evidence>
<dbReference type="OrthoDB" id="10386015at2759"/>
<evidence type="ECO:0000313" key="3">
    <source>
        <dbReference type="Proteomes" id="UP000007800"/>
    </source>
</evidence>
<sequence>MTRPSRWAVRKASSESSPQNLRERAVKLAHNSHMYSSCNPRKLVLEPNEPGVELARNYLLRHPKEQPVYGNTELVRKEVIHVGENSAALPKLTLPIIIRSDESNSNKISATTRSSASAPLTSKFLKDVSPSASTVEGSSLRRL</sequence>